<dbReference type="Pfam" id="PF01526">
    <property type="entry name" value="DDE_Tnp_Tn3"/>
    <property type="match status" value="1"/>
</dbReference>
<feature type="compositionally biased region" description="Polar residues" evidence="1">
    <location>
        <begin position="588"/>
        <end position="598"/>
    </location>
</feature>
<feature type="domain" description="Tn3 transposase DDE" evidence="2">
    <location>
        <begin position="392"/>
        <end position="554"/>
    </location>
</feature>
<dbReference type="InterPro" id="IPR002513">
    <property type="entry name" value="Tn3_Tnp_DDE_dom"/>
</dbReference>
<evidence type="ECO:0000313" key="3">
    <source>
        <dbReference type="EMBL" id="GAA2636543.1"/>
    </source>
</evidence>
<evidence type="ECO:0000259" key="2">
    <source>
        <dbReference type="Pfam" id="PF01526"/>
    </source>
</evidence>
<name>A0ABP6DBT3_9ACTN</name>
<sequence length="598" mass="66774">MDVFAVIREEPGNVSVKTIEREVFKLTAIRAVGLADDLFADVSSKVLVAWRARVAAEAPSHLRSHPHDIKVTLLAAYLHCRACEITDTLVDLLVSTVHRINARADTKVTSDFVAELKRVSGKENILFKMTEAALESPESRVEDVIYPAVPGGYKTLVQLLHEYKAKGTSYRQHKQRVFKASYTSHYRTGLIQILEVLEFGSTNTVHAPMMQALSLIKRYRAEQSIRIKCYALGENVPVEGIVPAELVELMYRADSRKRQRILRSVHECGVFQTLREKLRCKEIWVVGADRWRNPDDDLPKDFEANRAGNYAKLRKPLDPQVFVDQLRREMDDALSALNDALGGKGLSWLKIAERRGAGAIQLTPLDAAAEPRNLRRLKAAIRDRRGVVPLMDMLTETALRTGCLNVFTPAGTQNHLDVQVLFERLLLLIYAYGTGTGIRAVAAGDHPHTEDDLRYVRRRYLTVETCREVARLIANTTFAVRQTALWGEGTTAVASDSTHFSAFDQNIFTEWHSRYRRAKRGVLIYWTVETGGSMAVHSQLISCSASEVHAMVEGRCGTAPTWRSRPTSSTPTAPASSGSASPGYWASTWSLGSSRSTR</sequence>
<comment type="caution">
    <text evidence="3">The sequence shown here is derived from an EMBL/GenBank/DDBJ whole genome shotgun (WGS) entry which is preliminary data.</text>
</comment>
<organism evidence="3 4">
    <name type="scientific">Actinomadura fulvescens</name>
    <dbReference type="NCBI Taxonomy" id="46160"/>
    <lineage>
        <taxon>Bacteria</taxon>
        <taxon>Bacillati</taxon>
        <taxon>Actinomycetota</taxon>
        <taxon>Actinomycetes</taxon>
        <taxon>Streptosporangiales</taxon>
        <taxon>Thermomonosporaceae</taxon>
        <taxon>Actinomadura</taxon>
    </lineage>
</organism>
<keyword evidence="4" id="KW-1185">Reference proteome</keyword>
<proteinExistence type="predicted"/>
<reference evidence="4" key="1">
    <citation type="journal article" date="2019" name="Int. J. Syst. Evol. Microbiol.">
        <title>The Global Catalogue of Microorganisms (GCM) 10K type strain sequencing project: providing services to taxonomists for standard genome sequencing and annotation.</title>
        <authorList>
            <consortium name="The Broad Institute Genomics Platform"/>
            <consortium name="The Broad Institute Genome Sequencing Center for Infectious Disease"/>
            <person name="Wu L."/>
            <person name="Ma J."/>
        </authorList>
    </citation>
    <scope>NUCLEOTIDE SEQUENCE [LARGE SCALE GENOMIC DNA]</scope>
    <source>
        <strain evidence="4">JCM 6833</strain>
    </source>
</reference>
<protein>
    <recommendedName>
        <fullName evidence="2">Tn3 transposase DDE domain-containing protein</fullName>
    </recommendedName>
</protein>
<feature type="region of interest" description="Disordered" evidence="1">
    <location>
        <begin position="559"/>
        <end position="598"/>
    </location>
</feature>
<feature type="compositionally biased region" description="Low complexity" evidence="1">
    <location>
        <begin position="559"/>
        <end position="587"/>
    </location>
</feature>
<dbReference type="EMBL" id="BAAATD010000021">
    <property type="protein sequence ID" value="GAA2636543.1"/>
    <property type="molecule type" value="Genomic_DNA"/>
</dbReference>
<gene>
    <name evidence="3" type="ORF">GCM10010411_89710</name>
</gene>
<evidence type="ECO:0000313" key="4">
    <source>
        <dbReference type="Proteomes" id="UP001501509"/>
    </source>
</evidence>
<dbReference type="Proteomes" id="UP001501509">
    <property type="component" value="Unassembled WGS sequence"/>
</dbReference>
<evidence type="ECO:0000256" key="1">
    <source>
        <dbReference type="SAM" id="MobiDB-lite"/>
    </source>
</evidence>
<accession>A0ABP6DBT3</accession>